<dbReference type="SUPFAM" id="SSF55846">
    <property type="entry name" value="N-acetylmuramoyl-L-alanine amidase-like"/>
    <property type="match status" value="1"/>
</dbReference>
<gene>
    <name evidence="10" type="primary">PGRP-SD</name>
</gene>
<dbReference type="SMART" id="SM00644">
    <property type="entry name" value="Ami_2"/>
    <property type="match status" value="1"/>
</dbReference>
<evidence type="ECO:0000256" key="3">
    <source>
        <dbReference type="ARBA" id="ARBA00022525"/>
    </source>
</evidence>
<dbReference type="InParanoid" id="A0A6I8UCE7"/>
<protein>
    <submittedName>
        <fullName evidence="10">Peptidoglycan-recognition protein SD</fullName>
    </submittedName>
</protein>
<evidence type="ECO:0000256" key="6">
    <source>
        <dbReference type="SAM" id="Phobius"/>
    </source>
</evidence>
<feature type="transmembrane region" description="Helical" evidence="6">
    <location>
        <begin position="59"/>
        <end position="80"/>
    </location>
</feature>
<dbReference type="PANTHER" id="PTHR11022">
    <property type="entry name" value="PEPTIDOGLYCAN RECOGNITION PROTEIN"/>
    <property type="match status" value="1"/>
</dbReference>
<dbReference type="GO" id="GO:0005576">
    <property type="term" value="C:extracellular region"/>
    <property type="evidence" value="ECO:0007669"/>
    <property type="project" value="UniProtKB-SubCell"/>
</dbReference>
<dbReference type="RefSeq" id="XP_001353257.3">
    <property type="nucleotide sequence ID" value="XM_001353221.4"/>
</dbReference>
<evidence type="ECO:0000256" key="5">
    <source>
        <dbReference type="ARBA" id="ARBA00022859"/>
    </source>
</evidence>
<keyword evidence="6" id="KW-0472">Membrane</keyword>
<dbReference type="SMART" id="SM00701">
    <property type="entry name" value="PGRP"/>
    <property type="match status" value="1"/>
</dbReference>
<organism evidence="9 10">
    <name type="scientific">Drosophila pseudoobscura pseudoobscura</name>
    <name type="common">Fruit fly</name>
    <dbReference type="NCBI Taxonomy" id="46245"/>
    <lineage>
        <taxon>Eukaryota</taxon>
        <taxon>Metazoa</taxon>
        <taxon>Ecdysozoa</taxon>
        <taxon>Arthropoda</taxon>
        <taxon>Hexapoda</taxon>
        <taxon>Insecta</taxon>
        <taxon>Pterygota</taxon>
        <taxon>Neoptera</taxon>
        <taxon>Endopterygota</taxon>
        <taxon>Diptera</taxon>
        <taxon>Brachycera</taxon>
        <taxon>Muscomorpha</taxon>
        <taxon>Ephydroidea</taxon>
        <taxon>Drosophilidae</taxon>
        <taxon>Drosophila</taxon>
        <taxon>Sophophora</taxon>
    </lineage>
</organism>
<dbReference type="InterPro" id="IPR036505">
    <property type="entry name" value="Amidase/PGRP_sf"/>
</dbReference>
<evidence type="ECO:0000259" key="8">
    <source>
        <dbReference type="SMART" id="SM00701"/>
    </source>
</evidence>
<dbReference type="InterPro" id="IPR015510">
    <property type="entry name" value="PGRP"/>
</dbReference>
<comment type="similarity">
    <text evidence="2">Belongs to the N-acetylmuramoyl-L-alanine amidase 2 family.</text>
</comment>
<dbReference type="AlphaFoldDB" id="A0A6I8UCE7"/>
<feature type="domain" description="N-acetylmuramoyl-L-alanine amidase" evidence="7">
    <location>
        <begin position="91"/>
        <end position="226"/>
    </location>
</feature>
<keyword evidence="6" id="KW-1133">Transmembrane helix</keyword>
<feature type="domain" description="Peptidoglycan recognition protein family" evidence="8">
    <location>
        <begin position="77"/>
        <end position="220"/>
    </location>
</feature>
<dbReference type="Proteomes" id="UP000001819">
    <property type="component" value="Chromosome X"/>
</dbReference>
<dbReference type="GO" id="GO:0045087">
    <property type="term" value="P:innate immune response"/>
    <property type="evidence" value="ECO:0007669"/>
    <property type="project" value="UniProtKB-KW"/>
</dbReference>
<keyword evidence="9" id="KW-1185">Reference proteome</keyword>
<dbReference type="FunCoup" id="A0A6I8UCE7">
    <property type="interactions" value="67"/>
</dbReference>
<keyword evidence="5" id="KW-0391">Immunity</keyword>
<dbReference type="GO" id="GO:0008270">
    <property type="term" value="F:zinc ion binding"/>
    <property type="evidence" value="ECO:0007669"/>
    <property type="project" value="InterPro"/>
</dbReference>
<keyword evidence="3" id="KW-0964">Secreted</keyword>
<dbReference type="ExpressionAtlas" id="A0A6I8UCE7">
    <property type="expression patterns" value="baseline"/>
</dbReference>
<evidence type="ECO:0000313" key="9">
    <source>
        <dbReference type="Proteomes" id="UP000001819"/>
    </source>
</evidence>
<dbReference type="Gene3D" id="3.40.80.10">
    <property type="entry name" value="Peptidoglycan recognition protein-like"/>
    <property type="match status" value="1"/>
</dbReference>
<dbReference type="FunFam" id="3.40.80.10:FF:000001">
    <property type="entry name" value="Peptidoglycan recognition protein 1"/>
    <property type="match status" value="1"/>
</dbReference>
<dbReference type="PANTHER" id="PTHR11022:SF75">
    <property type="entry name" value="PEPTIDOGLYCAN-RECOGNITION PROTEIN SB1-RELATED"/>
    <property type="match status" value="1"/>
</dbReference>
<evidence type="ECO:0000256" key="4">
    <source>
        <dbReference type="ARBA" id="ARBA00022588"/>
    </source>
</evidence>
<keyword evidence="4" id="KW-0399">Innate immunity</keyword>
<accession>A0A6I8UCE7</accession>
<dbReference type="Bgee" id="FBgn0080387">
    <property type="expression patterns" value="Expressed in insect adult head and 2 other cell types or tissues"/>
</dbReference>
<dbReference type="GO" id="GO:0009253">
    <property type="term" value="P:peptidoglycan catabolic process"/>
    <property type="evidence" value="ECO:0007669"/>
    <property type="project" value="InterPro"/>
</dbReference>
<evidence type="ECO:0000256" key="2">
    <source>
        <dbReference type="ARBA" id="ARBA00007553"/>
    </source>
</evidence>
<dbReference type="CDD" id="cd06583">
    <property type="entry name" value="PGRP"/>
    <property type="match status" value="1"/>
</dbReference>
<evidence type="ECO:0000259" key="7">
    <source>
        <dbReference type="SMART" id="SM00644"/>
    </source>
</evidence>
<dbReference type="InterPro" id="IPR006619">
    <property type="entry name" value="PGRP_domain_met/bac"/>
</dbReference>
<name>A0A6I8UCE7_DROPS</name>
<dbReference type="KEGG" id="dpo:4813090"/>
<dbReference type="GO" id="GO:0008745">
    <property type="term" value="F:N-acetylmuramoyl-L-alanine amidase activity"/>
    <property type="evidence" value="ECO:0007669"/>
    <property type="project" value="InterPro"/>
</dbReference>
<sequence>MDGSCTDRTCHIFDLRHGIRLVGGKKLSPKGHAVYQRPIRAALGPDHSQLINRHGARMIATWFVLLAVALTAVAADVPVVTRAEWNARPASGDIDSMETPLARAVIAHTGGGGCSDDQGCANLMRNLQQYQMTRQRFSDIGYHYLIGGNGRVYEGRSPSQRGAFAGANNEGSLGIAFMGNFDEQPPSDAALEAGKSLLEQAVGQGQLAEGYQLLGHRQVSATKSPGDALYTLVQQWPHWSEI</sequence>
<keyword evidence="6" id="KW-0812">Transmembrane</keyword>
<comment type="subcellular location">
    <subcellularLocation>
        <location evidence="1">Secreted</location>
    </subcellularLocation>
</comment>
<evidence type="ECO:0000256" key="1">
    <source>
        <dbReference type="ARBA" id="ARBA00004613"/>
    </source>
</evidence>
<evidence type="ECO:0000313" key="10">
    <source>
        <dbReference type="RefSeq" id="XP_001353257.3"/>
    </source>
</evidence>
<reference evidence="10" key="1">
    <citation type="submission" date="2025-08" db="UniProtKB">
        <authorList>
            <consortium name="RefSeq"/>
        </authorList>
    </citation>
    <scope>IDENTIFICATION</scope>
    <source>
        <strain evidence="10">MV-25-SWS-2005</strain>
        <tissue evidence="10">Whole body</tissue>
    </source>
</reference>
<dbReference type="Pfam" id="PF01510">
    <property type="entry name" value="Amidase_2"/>
    <property type="match status" value="1"/>
</dbReference>
<dbReference type="InterPro" id="IPR002502">
    <property type="entry name" value="Amidase_domain"/>
</dbReference>
<proteinExistence type="inferred from homology"/>